<proteinExistence type="predicted"/>
<protein>
    <recommendedName>
        <fullName evidence="3">Acetyltransferase (GNAT) family protein</fullName>
    </recommendedName>
</protein>
<organism evidence="1 2">
    <name type="scientific">Paenibacillus algorifonticola</name>
    <dbReference type="NCBI Taxonomy" id="684063"/>
    <lineage>
        <taxon>Bacteria</taxon>
        <taxon>Bacillati</taxon>
        <taxon>Bacillota</taxon>
        <taxon>Bacilli</taxon>
        <taxon>Bacillales</taxon>
        <taxon>Paenibacillaceae</taxon>
        <taxon>Paenibacillus</taxon>
    </lineage>
</organism>
<accession>A0A1I2GMY9</accession>
<evidence type="ECO:0000313" key="2">
    <source>
        <dbReference type="Proteomes" id="UP000183410"/>
    </source>
</evidence>
<dbReference type="Proteomes" id="UP000183410">
    <property type="component" value="Unassembled WGS sequence"/>
</dbReference>
<gene>
    <name evidence="1" type="ORF">SAMN04487969_11735</name>
</gene>
<keyword evidence="2" id="KW-1185">Reference proteome</keyword>
<sequence>MKRGGIEVAKAYFKQCENDEEYAKASLFLLKHRRDLHPAYTTMDTLSLLYSYLTEGQLVIGLDEQHQVNSISAYYYGTPEQDFQNKEVVFVDMVIVEQMHRGTRLFAEGLNFLVHKVLENRPEVQELSLAALSENKRLCRMYSKFVEEKYKREGALGEETVFGGEIRKIGTMLRKTNPV</sequence>
<reference evidence="2" key="1">
    <citation type="submission" date="2016-10" db="EMBL/GenBank/DDBJ databases">
        <authorList>
            <person name="Varghese N."/>
            <person name="Submissions S."/>
        </authorList>
    </citation>
    <scope>NUCLEOTIDE SEQUENCE [LARGE SCALE GENOMIC DNA]</scope>
    <source>
        <strain evidence="2">CGMCC 1.10223</strain>
    </source>
</reference>
<evidence type="ECO:0000313" key="1">
    <source>
        <dbReference type="EMBL" id="SFF18945.1"/>
    </source>
</evidence>
<dbReference type="Gene3D" id="3.40.630.30">
    <property type="match status" value="1"/>
</dbReference>
<dbReference type="EMBL" id="FONN01000017">
    <property type="protein sequence ID" value="SFF18945.1"/>
    <property type="molecule type" value="Genomic_DNA"/>
</dbReference>
<dbReference type="AlphaFoldDB" id="A0A1I2GMY9"/>
<evidence type="ECO:0008006" key="3">
    <source>
        <dbReference type="Google" id="ProtNLM"/>
    </source>
</evidence>
<name>A0A1I2GMY9_9BACL</name>